<dbReference type="InterPro" id="IPR029068">
    <property type="entry name" value="Glyas_Bleomycin-R_OHBP_Dase"/>
</dbReference>
<dbReference type="InterPro" id="IPR004360">
    <property type="entry name" value="Glyas_Fos-R_dOase_dom"/>
</dbReference>
<keyword evidence="3" id="KW-1185">Reference proteome</keyword>
<organism evidence="2 3">
    <name type="scientific">Segniliparus rugosus (strain ATCC BAA-974 / DSM 45345 / CCUG 50838 / CIP 108380 / JCM 13579 / CDC 945)</name>
    <dbReference type="NCBI Taxonomy" id="679197"/>
    <lineage>
        <taxon>Bacteria</taxon>
        <taxon>Bacillati</taxon>
        <taxon>Actinomycetota</taxon>
        <taxon>Actinomycetes</taxon>
        <taxon>Mycobacteriales</taxon>
        <taxon>Segniliparaceae</taxon>
        <taxon>Segniliparus</taxon>
    </lineage>
</organism>
<dbReference type="HOGENOM" id="CLU_046006_11_1_11"/>
<dbReference type="AlphaFoldDB" id="E5XQ64"/>
<gene>
    <name evidence="2" type="ORF">HMPREF9336_01636</name>
</gene>
<dbReference type="Proteomes" id="UP000004816">
    <property type="component" value="Unassembled WGS sequence"/>
</dbReference>
<evidence type="ECO:0000259" key="1">
    <source>
        <dbReference type="PROSITE" id="PS51819"/>
    </source>
</evidence>
<comment type="caution">
    <text evidence="2">The sequence shown here is derived from an EMBL/GenBank/DDBJ whole genome shotgun (WGS) entry which is preliminary data.</text>
</comment>
<evidence type="ECO:0000313" key="2">
    <source>
        <dbReference type="EMBL" id="EFV13497.1"/>
    </source>
</evidence>
<dbReference type="PROSITE" id="PS51819">
    <property type="entry name" value="VOC"/>
    <property type="match status" value="1"/>
</dbReference>
<dbReference type="STRING" id="679197.HMPREF9336_01636"/>
<feature type="domain" description="VOC" evidence="1">
    <location>
        <begin position="5"/>
        <end position="123"/>
    </location>
</feature>
<dbReference type="PANTHER" id="PTHR34109">
    <property type="entry name" value="BNAUNNG04460D PROTEIN-RELATED"/>
    <property type="match status" value="1"/>
</dbReference>
<dbReference type="PANTHER" id="PTHR34109:SF1">
    <property type="entry name" value="VOC DOMAIN-CONTAINING PROTEIN"/>
    <property type="match status" value="1"/>
</dbReference>
<proteinExistence type="predicted"/>
<name>E5XQ64_SEGRC</name>
<dbReference type="InterPro" id="IPR037523">
    <property type="entry name" value="VOC_core"/>
</dbReference>
<dbReference type="EMBL" id="ACZI02000001">
    <property type="protein sequence ID" value="EFV13497.1"/>
    <property type="molecule type" value="Genomic_DNA"/>
</dbReference>
<reference evidence="2 3" key="1">
    <citation type="journal article" date="2011" name="Stand. Genomic Sci.">
        <title>High quality draft genome sequence of Segniliparus rugosus CDC 945(T)= (ATCC BAA-974(T)).</title>
        <authorList>
            <person name="Earl A.M."/>
            <person name="Desjardins C.A."/>
            <person name="Fitzgerald M.G."/>
            <person name="Arachchi H.M."/>
            <person name="Zeng Q."/>
            <person name="Mehta T."/>
            <person name="Griggs A."/>
            <person name="Birren B.W."/>
            <person name="Toney N.C."/>
            <person name="Carr J."/>
            <person name="Posey J."/>
            <person name="Butler W.R."/>
        </authorList>
    </citation>
    <scope>NUCLEOTIDE SEQUENCE [LARGE SCALE GENOMIC DNA]</scope>
    <source>
        <strain evidence="3">ATCC BAA-974 / DSM 45345 / CCUG 50838 / CIP 108380 / JCM 13579 / CDC 945</strain>
    </source>
</reference>
<evidence type="ECO:0000313" key="3">
    <source>
        <dbReference type="Proteomes" id="UP000004816"/>
    </source>
</evidence>
<dbReference type="eggNOG" id="COG2764">
    <property type="taxonomic scope" value="Bacteria"/>
</dbReference>
<dbReference type="RefSeq" id="WP_007469277.1">
    <property type="nucleotide sequence ID" value="NZ_KI391953.1"/>
</dbReference>
<accession>E5XQ64</accession>
<dbReference type="Gene3D" id="3.30.720.120">
    <property type="match status" value="1"/>
</dbReference>
<sequence length="128" mass="13167">MSDVAVDLPTLVYADAKAAVVFFARAFGFTPATLVGSGDLVLRAELVWKGRGVVVVGSASDALPEAGGSASLVVESPEEADALYGRAVAAGARSVLAPHDGEDGARRFQVADPEGVLWSVRSREPAEV</sequence>
<protein>
    <recommendedName>
        <fullName evidence="1">VOC domain-containing protein</fullName>
    </recommendedName>
</protein>
<dbReference type="OrthoDB" id="9809391at2"/>
<dbReference type="Gene3D" id="3.30.720.110">
    <property type="match status" value="1"/>
</dbReference>
<dbReference type="Pfam" id="PF00903">
    <property type="entry name" value="Glyoxalase"/>
    <property type="match status" value="1"/>
</dbReference>
<dbReference type="SUPFAM" id="SSF54593">
    <property type="entry name" value="Glyoxalase/Bleomycin resistance protein/Dihydroxybiphenyl dioxygenase"/>
    <property type="match status" value="1"/>
</dbReference>